<proteinExistence type="predicted"/>
<dbReference type="Proteomes" id="UP001239994">
    <property type="component" value="Unassembled WGS sequence"/>
</dbReference>
<dbReference type="EMBL" id="JAROKS010000021">
    <property type="protein sequence ID" value="KAK1789916.1"/>
    <property type="molecule type" value="Genomic_DNA"/>
</dbReference>
<evidence type="ECO:0000313" key="1">
    <source>
        <dbReference type="EMBL" id="KAK1789916.1"/>
    </source>
</evidence>
<dbReference type="AlphaFoldDB" id="A0AAD9DQ42"/>
<keyword evidence="2" id="KW-1185">Reference proteome</keyword>
<comment type="caution">
    <text evidence="1">The sequence shown here is derived from an EMBL/GenBank/DDBJ whole genome shotgun (WGS) entry which is preliminary data.</text>
</comment>
<protein>
    <submittedName>
        <fullName evidence="1">Uncharacterized protein</fullName>
    </submittedName>
</protein>
<organism evidence="1 2">
    <name type="scientific">Electrophorus voltai</name>
    <dbReference type="NCBI Taxonomy" id="2609070"/>
    <lineage>
        <taxon>Eukaryota</taxon>
        <taxon>Metazoa</taxon>
        <taxon>Chordata</taxon>
        <taxon>Craniata</taxon>
        <taxon>Vertebrata</taxon>
        <taxon>Euteleostomi</taxon>
        <taxon>Actinopterygii</taxon>
        <taxon>Neopterygii</taxon>
        <taxon>Teleostei</taxon>
        <taxon>Ostariophysi</taxon>
        <taxon>Gymnotiformes</taxon>
        <taxon>Gymnotoidei</taxon>
        <taxon>Gymnotidae</taxon>
        <taxon>Electrophorus</taxon>
    </lineage>
</organism>
<reference evidence="1" key="1">
    <citation type="submission" date="2023-03" db="EMBL/GenBank/DDBJ databases">
        <title>Electrophorus voltai genome.</title>
        <authorList>
            <person name="Bian C."/>
        </authorList>
    </citation>
    <scope>NUCLEOTIDE SEQUENCE</scope>
    <source>
        <strain evidence="1">CB-2022</strain>
        <tissue evidence="1">Muscle</tissue>
    </source>
</reference>
<evidence type="ECO:0000313" key="2">
    <source>
        <dbReference type="Proteomes" id="UP001239994"/>
    </source>
</evidence>
<sequence>MAVPRRSPSKLMELERFCKEEWEKLSKNRTNGTNKITNTPLISTQWPQHSRGRIHQIAKVKVSESQ</sequence>
<gene>
    <name evidence="1" type="ORF">P4O66_002246</name>
</gene>
<name>A0AAD9DQ42_9TELE</name>
<accession>A0AAD9DQ42</accession>